<dbReference type="Proteomes" id="UP000582981">
    <property type="component" value="Unassembled WGS sequence"/>
</dbReference>
<feature type="signal peptide" evidence="1">
    <location>
        <begin position="1"/>
        <end position="21"/>
    </location>
</feature>
<dbReference type="RefSeq" id="WP_177143633.1">
    <property type="nucleotide sequence ID" value="NZ_JACAPU010000011.1"/>
</dbReference>
<accession>A0A7Y7WBE3</accession>
<reference evidence="2 3" key="1">
    <citation type="submission" date="2020-04" db="EMBL/GenBank/DDBJ databases">
        <title>Molecular characterization of pseudomonads from Agaricus bisporus reveal novel blotch 2 pathogens in Western Europe.</title>
        <authorList>
            <person name="Taparia T."/>
            <person name="Krijger M."/>
            <person name="Haynes E."/>
            <person name="Elpinstone J.G."/>
            <person name="Noble R."/>
            <person name="Van Der Wolf J."/>
        </authorList>
    </citation>
    <scope>NUCLEOTIDE SEQUENCE [LARGE SCALE GENOMIC DNA]</scope>
    <source>
        <strain evidence="2 3">F1001</strain>
    </source>
</reference>
<evidence type="ECO:0000313" key="3">
    <source>
        <dbReference type="Proteomes" id="UP000582981"/>
    </source>
</evidence>
<keyword evidence="1" id="KW-0732">Signal</keyword>
<dbReference type="PROSITE" id="PS51257">
    <property type="entry name" value="PROKAR_LIPOPROTEIN"/>
    <property type="match status" value="1"/>
</dbReference>
<name>A0A7Y7WBE3_9PSED</name>
<feature type="chain" id="PRO_5030570819" description="Lipoprotein" evidence="1">
    <location>
        <begin position="22"/>
        <end position="344"/>
    </location>
</feature>
<evidence type="ECO:0008006" key="4">
    <source>
        <dbReference type="Google" id="ProtNLM"/>
    </source>
</evidence>
<protein>
    <recommendedName>
        <fullName evidence="4">Lipoprotein</fullName>
    </recommendedName>
</protein>
<sequence>MSPRALIVALMVLLAACAGHERGPGVAAATVVSPQVWQQVDVDLIQASEQATVQADTWARDTMEYWRTLIYQQTDEKFIPWFDGYWTQEWLSIKVGWYRLNDQGEQNPSAKRLASYLQEQYRARVLAPVAVEIDPDSIMDQAAQFYLEQMGKQLTVIAQRYGVPADQLDRHINQIPAISLAPPATRNASLYQALHAAPLSQLPAYIALNARTHLAGGANDGTSSAGINSVAQQTSEKLQSEFTSRGVAGAVATAVGRVAGAMISLGVAGIRAIVHEHEQPDTRVRIRKILGEAFDKAWLKLVSDPSGGVTATTHYLAAQIEGYLTTAVEQRVLVEPPAKVTPHP</sequence>
<evidence type="ECO:0000256" key="1">
    <source>
        <dbReference type="SAM" id="SignalP"/>
    </source>
</evidence>
<comment type="caution">
    <text evidence="2">The sequence shown here is derived from an EMBL/GenBank/DDBJ whole genome shotgun (WGS) entry which is preliminary data.</text>
</comment>
<proteinExistence type="predicted"/>
<gene>
    <name evidence="2" type="ORF">HX829_06905</name>
</gene>
<organism evidence="2 3">
    <name type="scientific">Pseudomonas gingeri</name>
    <dbReference type="NCBI Taxonomy" id="117681"/>
    <lineage>
        <taxon>Bacteria</taxon>
        <taxon>Pseudomonadati</taxon>
        <taxon>Pseudomonadota</taxon>
        <taxon>Gammaproteobacteria</taxon>
        <taxon>Pseudomonadales</taxon>
        <taxon>Pseudomonadaceae</taxon>
        <taxon>Pseudomonas</taxon>
    </lineage>
</organism>
<dbReference type="AlphaFoldDB" id="A0A7Y7WBE3"/>
<evidence type="ECO:0000313" key="2">
    <source>
        <dbReference type="EMBL" id="NWB46216.1"/>
    </source>
</evidence>
<dbReference type="EMBL" id="JACAPU010000011">
    <property type="protein sequence ID" value="NWB46216.1"/>
    <property type="molecule type" value="Genomic_DNA"/>
</dbReference>